<dbReference type="GO" id="GO:0016020">
    <property type="term" value="C:membrane"/>
    <property type="evidence" value="ECO:0007669"/>
    <property type="project" value="UniProtKB-SubCell"/>
</dbReference>
<dbReference type="Gene3D" id="1.20.1250.20">
    <property type="entry name" value="MFS general substrate transporter like domains"/>
    <property type="match status" value="2"/>
</dbReference>
<comment type="subcellular location">
    <subcellularLocation>
        <location evidence="1 8">Membrane</location>
        <topology evidence="1 8">Multi-pass membrane protein</topology>
    </subcellularLocation>
</comment>
<keyword evidence="5 8" id="KW-0067">ATP-binding</keyword>
<keyword evidence="6 8" id="KW-1133">Transmembrane helix</keyword>
<feature type="transmembrane region" description="Helical" evidence="8">
    <location>
        <begin position="392"/>
        <end position="411"/>
    </location>
</feature>
<dbReference type="STRING" id="1123037.GCA_000425305_00855"/>
<evidence type="ECO:0000256" key="6">
    <source>
        <dbReference type="ARBA" id="ARBA00022989"/>
    </source>
</evidence>
<comment type="caution">
    <text evidence="9">The sequence shown here is derived from an EMBL/GenBank/DDBJ whole genome shotgun (WGS) entry which is preliminary data.</text>
</comment>
<evidence type="ECO:0000256" key="5">
    <source>
        <dbReference type="ARBA" id="ARBA00022840"/>
    </source>
</evidence>
<feature type="transmembrane region" description="Helical" evidence="8">
    <location>
        <begin position="270"/>
        <end position="291"/>
    </location>
</feature>
<keyword evidence="3 8" id="KW-0812">Transmembrane</keyword>
<evidence type="ECO:0000313" key="10">
    <source>
        <dbReference type="Proteomes" id="UP000321938"/>
    </source>
</evidence>
<comment type="similarity">
    <text evidence="8">Belongs to the ADP/ATP translocase tlc family.</text>
</comment>
<dbReference type="GO" id="GO:0005524">
    <property type="term" value="F:ATP binding"/>
    <property type="evidence" value="ECO:0007669"/>
    <property type="project" value="UniProtKB-KW"/>
</dbReference>
<dbReference type="SUPFAM" id="SSF48371">
    <property type="entry name" value="ARM repeat"/>
    <property type="match status" value="1"/>
</dbReference>
<proteinExistence type="inferred from homology"/>
<dbReference type="InterPro" id="IPR011989">
    <property type="entry name" value="ARM-like"/>
</dbReference>
<dbReference type="SUPFAM" id="SSF103473">
    <property type="entry name" value="MFS general substrate transporter"/>
    <property type="match status" value="1"/>
</dbReference>
<feature type="transmembrane region" description="Helical" evidence="8">
    <location>
        <begin position="298"/>
        <end position="321"/>
    </location>
</feature>
<dbReference type="InterPro" id="IPR004667">
    <property type="entry name" value="ADP_ATP_car_bac_type"/>
</dbReference>
<keyword evidence="4 8" id="KW-0547">Nucleotide-binding</keyword>
<dbReference type="PANTHER" id="PTHR43596:SF1">
    <property type="entry name" value="ADP,ATP CARRIER PROTEIN"/>
    <property type="match status" value="1"/>
</dbReference>
<dbReference type="Gene3D" id="1.25.10.10">
    <property type="entry name" value="Leucine-rich Repeat Variant"/>
    <property type="match status" value="2"/>
</dbReference>
<evidence type="ECO:0000256" key="7">
    <source>
        <dbReference type="ARBA" id="ARBA00023136"/>
    </source>
</evidence>
<feature type="transmembrane region" description="Helical" evidence="8">
    <location>
        <begin position="84"/>
        <end position="108"/>
    </location>
</feature>
<name>A0A5C7BCT2_9FLAO</name>
<dbReference type="InterPro" id="IPR036259">
    <property type="entry name" value="MFS_trans_sf"/>
</dbReference>
<feature type="transmembrane region" description="Helical" evidence="8">
    <location>
        <begin position="233"/>
        <end position="250"/>
    </location>
</feature>
<dbReference type="RefSeq" id="WP_037052858.1">
    <property type="nucleotide sequence ID" value="NZ_VOSB01000003.1"/>
</dbReference>
<keyword evidence="10" id="KW-1185">Reference proteome</keyword>
<dbReference type="Proteomes" id="UP000321938">
    <property type="component" value="Unassembled WGS sequence"/>
</dbReference>
<dbReference type="CDD" id="cd06174">
    <property type="entry name" value="MFS"/>
    <property type="match status" value="1"/>
</dbReference>
<protein>
    <recommendedName>
        <fullName evidence="8">ADP,ATP carrier protein</fullName>
    </recommendedName>
</protein>
<evidence type="ECO:0000256" key="2">
    <source>
        <dbReference type="ARBA" id="ARBA00022448"/>
    </source>
</evidence>
<evidence type="ECO:0000256" key="8">
    <source>
        <dbReference type="RuleBase" id="RU363121"/>
    </source>
</evidence>
<dbReference type="InterPro" id="IPR016024">
    <property type="entry name" value="ARM-type_fold"/>
</dbReference>
<evidence type="ECO:0000256" key="1">
    <source>
        <dbReference type="ARBA" id="ARBA00004141"/>
    </source>
</evidence>
<feature type="transmembrane region" description="Helical" evidence="8">
    <location>
        <begin position="364"/>
        <end position="385"/>
    </location>
</feature>
<sequence>MLRTLINKTFGIRDGEIYISFLMQLYIFIVITVLLIVKPTVNALFLSRLGADNLPYGYLLVAVVAVITSYFYNRAIQKFSLLKVTSISLITFSLIFLGLAIILEYSLLEDWLLYVYYLAVSLFAVMATSQFWVLANMVFNAREAKRLFGFIGAGAIAGGVFGGYLTSLVVTNFGNKEVIVLAAILILSCIPIIHKIWKLRVHKLNTYIRAQRKHTEDGLEQSSFKVILQSKHLTYLALITGISVIVAKLVDFQFSDFANKAFSDTEELASFFGFWFSTFNVIALTMQLFLTNRILSKLGVASTLLILPFVIALGSLLFLTFPELWVLIIIKGVDGSFKQSIHKAAIELSIMPIPLQIKNQAKSYIDVAVDSISTGIAGFILIFLIRKLDLNTSYITVIIILFVFIWIILIYKLREAYFDSFRVNIQRTLNSNTSETSSKAKFQTTLKAARKILNEGQEEQILNLLNYLKSNKLNALKTSIIGLLNHPSNKVKAAAIKQFYIYDKGTGLNRVEPLVYAEDDELVFTALEYILNHSSIKEHPFFNTYLNHDSDYISNAALLCLAKEASANQKLALQFNLYNRIETRVTSLSLPENQEREPSIASLLITIAESGMAKYFPFIATHLENDNTYIKKHAIKAAGIASSDQFIDKLFEFVSEKIYRKTAIKALKNYGIKIIDYIVELEKTETINNNIASQMPKIISAFKTQKAVNVLMKLLNSKDIIIRLAAIKALNKLKNNDNGLYFNKRLLRNRIIKESAYYKRTLDAIASLQQVIHLELPDENSPHQSPELLIARQRIIEVLEGQTEDSLKCLFNLLSLVYEESDIEITYSALLSNVKEARINALEFLDNLLRSQLKQSVLPLIEHYVLSNNDSDTSTLQLRIMSEKECLQMLIKNRGKKIKLEALQLIKLLGDDSYKPILNKLKKHQNKNVKFFALDALAILKKNKQ</sequence>
<reference evidence="9 10" key="1">
    <citation type="submission" date="2019-08" db="EMBL/GenBank/DDBJ databases">
        <title>Genome of Psychroserpens burtonensis ACAM 167.</title>
        <authorList>
            <person name="Bowman J.P."/>
        </authorList>
    </citation>
    <scope>NUCLEOTIDE SEQUENCE [LARGE SCALE GENOMIC DNA]</scope>
    <source>
        <strain evidence="9 10">ACAM 167</strain>
    </source>
</reference>
<feature type="transmembrane region" description="Helical" evidence="8">
    <location>
        <begin position="178"/>
        <end position="197"/>
    </location>
</feature>
<dbReference type="OrthoDB" id="1132709at2"/>
<dbReference type="Pfam" id="PF03219">
    <property type="entry name" value="TLC"/>
    <property type="match status" value="1"/>
</dbReference>
<dbReference type="PANTHER" id="PTHR43596">
    <property type="entry name" value="ADP,ATP CARRIER PROTEIN"/>
    <property type="match status" value="1"/>
</dbReference>
<keyword evidence="7 8" id="KW-0472">Membrane</keyword>
<feature type="transmembrane region" description="Helical" evidence="8">
    <location>
        <begin position="147"/>
        <end position="166"/>
    </location>
</feature>
<dbReference type="GO" id="GO:0005471">
    <property type="term" value="F:ATP:ADP antiporter activity"/>
    <property type="evidence" value="ECO:0007669"/>
    <property type="project" value="InterPro"/>
</dbReference>
<evidence type="ECO:0000256" key="4">
    <source>
        <dbReference type="ARBA" id="ARBA00022741"/>
    </source>
</evidence>
<evidence type="ECO:0000256" key="3">
    <source>
        <dbReference type="ARBA" id="ARBA00022692"/>
    </source>
</evidence>
<evidence type="ECO:0000313" key="9">
    <source>
        <dbReference type="EMBL" id="TXE19635.1"/>
    </source>
</evidence>
<feature type="transmembrane region" description="Helical" evidence="8">
    <location>
        <begin position="53"/>
        <end position="72"/>
    </location>
</feature>
<dbReference type="AlphaFoldDB" id="A0A5C7BCT2"/>
<keyword evidence="2 8" id="KW-0813">Transport</keyword>
<gene>
    <name evidence="9" type="ORF">ES692_02460</name>
</gene>
<organism evidence="9 10">
    <name type="scientific">Psychroserpens burtonensis</name>
    <dbReference type="NCBI Taxonomy" id="49278"/>
    <lineage>
        <taxon>Bacteria</taxon>
        <taxon>Pseudomonadati</taxon>
        <taxon>Bacteroidota</taxon>
        <taxon>Flavobacteriia</taxon>
        <taxon>Flavobacteriales</taxon>
        <taxon>Flavobacteriaceae</taxon>
        <taxon>Psychroserpens</taxon>
    </lineage>
</organism>
<feature type="transmembrane region" description="Helical" evidence="8">
    <location>
        <begin position="114"/>
        <end position="135"/>
    </location>
</feature>
<accession>A0A5C7BCT2</accession>
<feature type="transmembrane region" description="Helical" evidence="8">
    <location>
        <begin position="21"/>
        <end position="41"/>
    </location>
</feature>
<dbReference type="EMBL" id="VOSB01000003">
    <property type="protein sequence ID" value="TXE19635.1"/>
    <property type="molecule type" value="Genomic_DNA"/>
</dbReference>